<gene>
    <name evidence="4" type="ORF">AVDCRST_MAG77-3084</name>
</gene>
<sequence length="136" mass="14353">MLRKERAEQPGGQPGQVLMVTADATLAGAVASELARDGLAVGHARDGREALHRLADERPAAVVLDLEVPGVSGYRLLRVLGSDEGTEAVPVVVVSDESFQVVREALRDGRGGPADFLRKPATPEAVAERVREALPV</sequence>
<evidence type="ECO:0000256" key="2">
    <source>
        <dbReference type="PROSITE-ProRule" id="PRU00169"/>
    </source>
</evidence>
<accession>A0A6J4J2R4</accession>
<name>A0A6J4J2R4_9CHLR</name>
<dbReference type="GO" id="GO:0000160">
    <property type="term" value="P:phosphorelay signal transduction system"/>
    <property type="evidence" value="ECO:0007669"/>
    <property type="project" value="InterPro"/>
</dbReference>
<dbReference type="PROSITE" id="PS50110">
    <property type="entry name" value="RESPONSE_REGULATORY"/>
    <property type="match status" value="1"/>
</dbReference>
<dbReference type="SUPFAM" id="SSF52172">
    <property type="entry name" value="CheY-like"/>
    <property type="match status" value="1"/>
</dbReference>
<dbReference type="InterPro" id="IPR011006">
    <property type="entry name" value="CheY-like_superfamily"/>
</dbReference>
<dbReference type="InterPro" id="IPR001789">
    <property type="entry name" value="Sig_transdc_resp-reg_receiver"/>
</dbReference>
<evidence type="ECO:0000313" key="4">
    <source>
        <dbReference type="EMBL" id="CAA9268999.1"/>
    </source>
</evidence>
<protein>
    <recommendedName>
        <fullName evidence="3">Response regulatory domain-containing protein</fullName>
    </recommendedName>
</protein>
<reference evidence="4" key="1">
    <citation type="submission" date="2020-02" db="EMBL/GenBank/DDBJ databases">
        <authorList>
            <person name="Meier V. D."/>
        </authorList>
    </citation>
    <scope>NUCLEOTIDE SEQUENCE</scope>
    <source>
        <strain evidence="4">AVDCRST_MAG77</strain>
    </source>
</reference>
<dbReference type="PANTHER" id="PTHR44591:SF3">
    <property type="entry name" value="RESPONSE REGULATORY DOMAIN-CONTAINING PROTEIN"/>
    <property type="match status" value="1"/>
</dbReference>
<dbReference type="CDD" id="cd00156">
    <property type="entry name" value="REC"/>
    <property type="match status" value="1"/>
</dbReference>
<dbReference type="InterPro" id="IPR050595">
    <property type="entry name" value="Bact_response_regulator"/>
</dbReference>
<keyword evidence="1 2" id="KW-0597">Phosphoprotein</keyword>
<dbReference type="Pfam" id="PF00072">
    <property type="entry name" value="Response_reg"/>
    <property type="match status" value="1"/>
</dbReference>
<feature type="modified residue" description="4-aspartylphosphate" evidence="2">
    <location>
        <position position="65"/>
    </location>
</feature>
<evidence type="ECO:0000256" key="1">
    <source>
        <dbReference type="ARBA" id="ARBA00022553"/>
    </source>
</evidence>
<evidence type="ECO:0000259" key="3">
    <source>
        <dbReference type="PROSITE" id="PS50110"/>
    </source>
</evidence>
<dbReference type="EMBL" id="CADCTC010000171">
    <property type="protein sequence ID" value="CAA9268999.1"/>
    <property type="molecule type" value="Genomic_DNA"/>
</dbReference>
<dbReference type="Gene3D" id="3.40.50.2300">
    <property type="match status" value="1"/>
</dbReference>
<organism evidence="4">
    <name type="scientific">uncultured Chloroflexota bacterium</name>
    <dbReference type="NCBI Taxonomy" id="166587"/>
    <lineage>
        <taxon>Bacteria</taxon>
        <taxon>Bacillati</taxon>
        <taxon>Chloroflexota</taxon>
        <taxon>environmental samples</taxon>
    </lineage>
</organism>
<dbReference type="PANTHER" id="PTHR44591">
    <property type="entry name" value="STRESS RESPONSE REGULATOR PROTEIN 1"/>
    <property type="match status" value="1"/>
</dbReference>
<dbReference type="SMART" id="SM00448">
    <property type="entry name" value="REC"/>
    <property type="match status" value="1"/>
</dbReference>
<dbReference type="AlphaFoldDB" id="A0A6J4J2R4"/>
<feature type="domain" description="Response regulatory" evidence="3">
    <location>
        <begin position="16"/>
        <end position="134"/>
    </location>
</feature>
<proteinExistence type="predicted"/>